<dbReference type="Gene3D" id="3.30.420.310">
    <property type="entry name" value="2-keto-3-deoxy-galactonokinase, C-terminal domain"/>
    <property type="match status" value="1"/>
</dbReference>
<name>A0A0P1E8W2_9RHOB</name>
<dbReference type="EMBL" id="CYPS01000067">
    <property type="protein sequence ID" value="CUH45549.1"/>
    <property type="molecule type" value="Genomic_DNA"/>
</dbReference>
<dbReference type="InterPro" id="IPR042258">
    <property type="entry name" value="DGOK_N"/>
</dbReference>
<keyword evidence="1" id="KW-0808">Transferase</keyword>
<organism evidence="1 2">
    <name type="scientific">Ruegeria atlantica</name>
    <dbReference type="NCBI Taxonomy" id="81569"/>
    <lineage>
        <taxon>Bacteria</taxon>
        <taxon>Pseudomonadati</taxon>
        <taxon>Pseudomonadota</taxon>
        <taxon>Alphaproteobacteria</taxon>
        <taxon>Rhodobacterales</taxon>
        <taxon>Roseobacteraceae</taxon>
        <taxon>Ruegeria</taxon>
    </lineage>
</organism>
<dbReference type="InterPro" id="IPR042257">
    <property type="entry name" value="DGOK_C"/>
</dbReference>
<gene>
    <name evidence="1" type="ORF">RUM4293_04465</name>
</gene>
<accession>A0A0P1E8W2</accession>
<evidence type="ECO:0000313" key="2">
    <source>
        <dbReference type="Proteomes" id="UP000050786"/>
    </source>
</evidence>
<reference evidence="2" key="1">
    <citation type="submission" date="2015-09" db="EMBL/GenBank/DDBJ databases">
        <authorList>
            <person name="Rodrigo-Torres L."/>
            <person name="Arahal D.R."/>
        </authorList>
    </citation>
    <scope>NUCLEOTIDE SEQUENCE [LARGE SCALE GENOMIC DNA]</scope>
    <source>
        <strain evidence="2">CECT 4293</strain>
    </source>
</reference>
<keyword evidence="1" id="KW-0418">Kinase</keyword>
<proteinExistence type="predicted"/>
<keyword evidence="2" id="KW-1185">Reference proteome</keyword>
<dbReference type="CDD" id="cd24012">
    <property type="entry name" value="ASKHA_NBD_KDGal-kinase"/>
    <property type="match status" value="1"/>
</dbReference>
<dbReference type="AlphaFoldDB" id="A0A0P1E8W2"/>
<protein>
    <submittedName>
        <fullName evidence="1">2-keto-3-deoxy-galactonokinase</fullName>
    </submittedName>
</protein>
<evidence type="ECO:0000313" key="1">
    <source>
        <dbReference type="EMBL" id="CUH45549.1"/>
    </source>
</evidence>
<dbReference type="InterPro" id="IPR007729">
    <property type="entry name" value="DGOK"/>
</dbReference>
<dbReference type="GO" id="GO:0034194">
    <property type="term" value="P:D-galactonate catabolic process"/>
    <property type="evidence" value="ECO:0007669"/>
    <property type="project" value="InterPro"/>
</dbReference>
<dbReference type="Gene3D" id="3.30.420.300">
    <property type="entry name" value="2-keto-3-deoxy-galactonokinase, substrate binding domain"/>
    <property type="match status" value="1"/>
</dbReference>
<dbReference type="Proteomes" id="UP000050786">
    <property type="component" value="Unassembled WGS sequence"/>
</dbReference>
<dbReference type="Pfam" id="PF05035">
    <property type="entry name" value="DGOK"/>
    <property type="match status" value="1"/>
</dbReference>
<sequence length="306" mass="32013">MNSVVSEPALIGVDWGTSSLRAFLIGAEGEVIDGVSSPEGIMQVSGKTFEAVLDRLIGPWVAQIDLPILASGMITSRNGWVETPYAEMPLGACGLARALVPHDSDSGARIHFVTGASIEHAGGPDVMRGEETQIIGASALGLNDGTFVMPGTHSKWVQVADGQIVDFSTYMTGEIFAALKGHTILGTLMEDHDFDVAAFETGVAAGLEGGSNLLHNLFHVRTLPLMGKIPRVATADYLSGLLIGSEVAAATRAVENIGTVTLVGRSDLSDRYDIALRAAGLETRRAPDDIVAKGHFLIARAAGLLG</sequence>
<dbReference type="GO" id="GO:0008671">
    <property type="term" value="F:2-dehydro-3-deoxygalactonokinase activity"/>
    <property type="evidence" value="ECO:0007669"/>
    <property type="project" value="InterPro"/>
</dbReference>
<dbReference type="RefSeq" id="WP_058275457.1">
    <property type="nucleotide sequence ID" value="NZ_CYPS01000067.1"/>
</dbReference>